<evidence type="ECO:0000313" key="3">
    <source>
        <dbReference type="Proteomes" id="UP001324993"/>
    </source>
</evidence>
<dbReference type="RefSeq" id="WP_319833140.1">
    <property type="nucleotide sequence ID" value="NZ_CP138858.1"/>
</dbReference>
<dbReference type="EMBL" id="CP138858">
    <property type="protein sequence ID" value="WPJ96277.1"/>
    <property type="molecule type" value="Genomic_DNA"/>
</dbReference>
<reference evidence="2 3" key="1">
    <citation type="submission" date="2023-11" db="EMBL/GenBank/DDBJ databases">
        <title>Coraliomargarita sp. nov., isolated from marine algae.</title>
        <authorList>
            <person name="Lee J.K."/>
            <person name="Baek J.H."/>
            <person name="Kim J.M."/>
            <person name="Choi D.G."/>
            <person name="Jeon C.O."/>
        </authorList>
    </citation>
    <scope>NUCLEOTIDE SEQUENCE [LARGE SCALE GENOMIC DNA]</scope>
    <source>
        <strain evidence="2 3">J2-16</strain>
    </source>
</reference>
<name>A0ABZ0RMX9_9BACT</name>
<sequence length="239" mass="26622">MKIRFPNTFLSTVCFLLLAASSLMQAQSPNEQGTVREFSLYAWDTLPHSQLYYQSGNTMSELKVNPGRRSKSYPLSMGKLQLFVLTKDPEGKDDYKLVGEASMMEGAKKMLFVVVANKRASGLPLTMFGINDSLDVFPAGSFRFMNFTSVPMEGHFNGETFRLKPGKTTVVESKKESSGGFLPFYIRTMDGVMLYESRLLGQPAGREIVFITPPTNDSGRVNIRFLPQSLPRAPSTPTM</sequence>
<evidence type="ECO:0000313" key="2">
    <source>
        <dbReference type="EMBL" id="WPJ96277.1"/>
    </source>
</evidence>
<keyword evidence="3" id="KW-1185">Reference proteome</keyword>
<organism evidence="2 3">
    <name type="scientific">Coraliomargarita algicola</name>
    <dbReference type="NCBI Taxonomy" id="3092156"/>
    <lineage>
        <taxon>Bacteria</taxon>
        <taxon>Pseudomonadati</taxon>
        <taxon>Verrucomicrobiota</taxon>
        <taxon>Opitutia</taxon>
        <taxon>Puniceicoccales</taxon>
        <taxon>Coraliomargaritaceae</taxon>
        <taxon>Coraliomargarita</taxon>
    </lineage>
</organism>
<gene>
    <name evidence="2" type="ORF">SH580_00995</name>
</gene>
<dbReference type="Proteomes" id="UP001324993">
    <property type="component" value="Chromosome"/>
</dbReference>
<accession>A0ABZ0RMX9</accession>
<protein>
    <submittedName>
        <fullName evidence="2">Uncharacterized protein</fullName>
    </submittedName>
</protein>
<evidence type="ECO:0000256" key="1">
    <source>
        <dbReference type="SAM" id="SignalP"/>
    </source>
</evidence>
<feature type="signal peptide" evidence="1">
    <location>
        <begin position="1"/>
        <end position="26"/>
    </location>
</feature>
<keyword evidence="1" id="KW-0732">Signal</keyword>
<proteinExistence type="predicted"/>
<feature type="chain" id="PRO_5046212840" evidence="1">
    <location>
        <begin position="27"/>
        <end position="239"/>
    </location>
</feature>